<dbReference type="InterPro" id="IPR000668">
    <property type="entry name" value="Peptidase_C1A_C"/>
</dbReference>
<dbReference type="Proteomes" id="UP000655225">
    <property type="component" value="Unassembled WGS sequence"/>
</dbReference>
<dbReference type="AlphaFoldDB" id="A0A834YQC6"/>
<protein>
    <recommendedName>
        <fullName evidence="2">Peptidase C1A papain C-terminal domain-containing protein</fullName>
    </recommendedName>
</protein>
<dbReference type="Gene3D" id="3.90.70.10">
    <property type="entry name" value="Cysteine proteinases"/>
    <property type="match status" value="1"/>
</dbReference>
<organism evidence="3 4">
    <name type="scientific">Tetracentron sinense</name>
    <name type="common">Spur-leaf</name>
    <dbReference type="NCBI Taxonomy" id="13715"/>
    <lineage>
        <taxon>Eukaryota</taxon>
        <taxon>Viridiplantae</taxon>
        <taxon>Streptophyta</taxon>
        <taxon>Embryophyta</taxon>
        <taxon>Tracheophyta</taxon>
        <taxon>Spermatophyta</taxon>
        <taxon>Magnoliopsida</taxon>
        <taxon>Trochodendrales</taxon>
        <taxon>Trochodendraceae</taxon>
        <taxon>Tetracentron</taxon>
    </lineage>
</organism>
<dbReference type="PANTHER" id="PTHR12411">
    <property type="entry name" value="CYSTEINE PROTEASE FAMILY C1-RELATED"/>
    <property type="match status" value="1"/>
</dbReference>
<accession>A0A834YQC6</accession>
<dbReference type="Pfam" id="PF00112">
    <property type="entry name" value="Peptidase_C1"/>
    <property type="match status" value="1"/>
</dbReference>
<dbReference type="EMBL" id="JABCRI010000017">
    <property type="protein sequence ID" value="KAF8391260.1"/>
    <property type="molecule type" value="Genomic_DNA"/>
</dbReference>
<proteinExistence type="inferred from homology"/>
<evidence type="ECO:0000313" key="3">
    <source>
        <dbReference type="EMBL" id="KAF8391260.1"/>
    </source>
</evidence>
<evidence type="ECO:0000259" key="2">
    <source>
        <dbReference type="SMART" id="SM00645"/>
    </source>
</evidence>
<dbReference type="GO" id="GO:0006508">
    <property type="term" value="P:proteolysis"/>
    <property type="evidence" value="ECO:0007669"/>
    <property type="project" value="InterPro"/>
</dbReference>
<comment type="caution">
    <text evidence="3">The sequence shown here is derived from an EMBL/GenBank/DDBJ whole genome shotgun (WGS) entry which is preliminary data.</text>
</comment>
<reference evidence="3 4" key="1">
    <citation type="submission" date="2020-04" db="EMBL/GenBank/DDBJ databases">
        <title>Plant Genome Project.</title>
        <authorList>
            <person name="Zhang R.-G."/>
        </authorList>
    </citation>
    <scope>NUCLEOTIDE SEQUENCE [LARGE SCALE GENOMIC DNA]</scope>
    <source>
        <strain evidence="3">YNK0</strain>
        <tissue evidence="3">Leaf</tissue>
    </source>
</reference>
<dbReference type="InterPro" id="IPR038765">
    <property type="entry name" value="Papain-like_cys_pep_sf"/>
</dbReference>
<gene>
    <name evidence="3" type="ORF">HHK36_023562</name>
</gene>
<dbReference type="GO" id="GO:0008234">
    <property type="term" value="F:cysteine-type peptidase activity"/>
    <property type="evidence" value="ECO:0007669"/>
    <property type="project" value="InterPro"/>
</dbReference>
<name>A0A834YQC6_TETSI</name>
<keyword evidence="4" id="KW-1185">Reference proteome</keyword>
<sequence>MEGITQLTTCKLITLSEQELVDCDTSGEIKAPTNSKIKGYEDVPANNEKALLKAVANQPVSIAIDASGSAFQFYSSGIFTRDCGTKLDHGATAVDYGLH</sequence>
<evidence type="ECO:0000313" key="4">
    <source>
        <dbReference type="Proteomes" id="UP000655225"/>
    </source>
</evidence>
<dbReference type="OMA" id="TTCKLIT"/>
<dbReference type="SMART" id="SM00645">
    <property type="entry name" value="Pept_C1"/>
    <property type="match status" value="1"/>
</dbReference>
<dbReference type="InterPro" id="IPR013128">
    <property type="entry name" value="Peptidase_C1A"/>
</dbReference>
<dbReference type="SUPFAM" id="SSF54001">
    <property type="entry name" value="Cysteine proteinases"/>
    <property type="match status" value="1"/>
</dbReference>
<comment type="similarity">
    <text evidence="1">Belongs to the peptidase C1 family.</text>
</comment>
<dbReference type="OrthoDB" id="10253408at2759"/>
<evidence type="ECO:0000256" key="1">
    <source>
        <dbReference type="ARBA" id="ARBA00008455"/>
    </source>
</evidence>
<feature type="domain" description="Peptidase C1A papain C-terminal" evidence="2">
    <location>
        <begin position="2"/>
        <end position="99"/>
    </location>
</feature>